<dbReference type="EMBL" id="CACSLK010031421">
    <property type="protein sequence ID" value="CAA0839622.1"/>
    <property type="molecule type" value="Genomic_DNA"/>
</dbReference>
<reference evidence="5" key="1">
    <citation type="submission" date="2019-12" db="EMBL/GenBank/DDBJ databases">
        <authorList>
            <person name="Scholes J."/>
        </authorList>
    </citation>
    <scope>NUCLEOTIDE SEQUENCE</scope>
</reference>
<dbReference type="Pfam" id="PF05701">
    <property type="entry name" value="WEMBL"/>
    <property type="match status" value="1"/>
</dbReference>
<feature type="coiled-coil region" evidence="3">
    <location>
        <begin position="129"/>
        <end position="311"/>
    </location>
</feature>
<feature type="coiled-coil region" evidence="3">
    <location>
        <begin position="46"/>
        <end position="101"/>
    </location>
</feature>
<feature type="region of interest" description="Disordered" evidence="4">
    <location>
        <begin position="573"/>
        <end position="600"/>
    </location>
</feature>
<dbReference type="InterPro" id="IPR008545">
    <property type="entry name" value="Web"/>
</dbReference>
<evidence type="ECO:0000256" key="4">
    <source>
        <dbReference type="SAM" id="MobiDB-lite"/>
    </source>
</evidence>
<dbReference type="GO" id="GO:0009903">
    <property type="term" value="P:chloroplast avoidance movement"/>
    <property type="evidence" value="ECO:0007669"/>
    <property type="project" value="TreeGrafter"/>
</dbReference>
<comment type="caution">
    <text evidence="5">The sequence shown here is derived from an EMBL/GenBank/DDBJ whole genome shotgun (WGS) entry which is preliminary data.</text>
</comment>
<evidence type="ECO:0000256" key="3">
    <source>
        <dbReference type="SAM" id="Coils"/>
    </source>
</evidence>
<comment type="similarity">
    <text evidence="1">Belongs to the WEB family.</text>
</comment>
<sequence length="619" mass="70787">MMDEGKLPDKKATGSVKAAINSYRERILDENSTIIKEFQSIYPEKHNNKTRELHQAKRDTNQLKESQQLAELAKVEAESELSAAKKTVKDLTRKIEELNTRGKSQMLVLEKIKMDKSREVERDLGNFQREQVMKELQSIKRELNRLKLDMASILEEKNSAEKEMEAALSKAQSFLSSVEALDKEIEKVNEEHVLVELARIEAIKEYQEFQAQRSENAEKYSAAVDEKQKENHKMIQETESINDMEANLAITLSDINILESELRQLKKMDKGLESNKVLNYGEEPGNAASLLESVLKELETAKHELALAKKESFQFMASMDVIRNELRLISDQTAQEKKKEEETEMGIQNLNTKLLRAKSKLEIASASEAKAKSVALSLTVTLEQIKSEVETAKNQRSLIGKENTIIKAEIQRFETETEAVEEKLQSALQDLRAVKSSEAVAMENLKSLIEKTIRDRTSASQARPTITISKFEYDYLTGHAAVAHKVADRKVEAAQAWVEALKASEKEIQNKCELLKREIREMRVEELHKKAQSNEELANAEETVDEVDFEKWRQMVKPEYPKPRFGFSRKAINRRREKARESGSPVIRGTPRSTSFSVRRRTKVMPNLAKFFKSKGIEE</sequence>
<gene>
    <name evidence="5" type="ORF">SHERM_06186</name>
</gene>
<organism evidence="5 6">
    <name type="scientific">Striga hermonthica</name>
    <name type="common">Purple witchweed</name>
    <name type="synonym">Buchnera hermonthica</name>
    <dbReference type="NCBI Taxonomy" id="68872"/>
    <lineage>
        <taxon>Eukaryota</taxon>
        <taxon>Viridiplantae</taxon>
        <taxon>Streptophyta</taxon>
        <taxon>Embryophyta</taxon>
        <taxon>Tracheophyta</taxon>
        <taxon>Spermatophyta</taxon>
        <taxon>Magnoliopsida</taxon>
        <taxon>eudicotyledons</taxon>
        <taxon>Gunneridae</taxon>
        <taxon>Pentapetalae</taxon>
        <taxon>asterids</taxon>
        <taxon>lamiids</taxon>
        <taxon>Lamiales</taxon>
        <taxon>Orobanchaceae</taxon>
        <taxon>Buchnereae</taxon>
        <taxon>Striga</taxon>
    </lineage>
</organism>
<dbReference type="GO" id="GO:0005829">
    <property type="term" value="C:cytosol"/>
    <property type="evidence" value="ECO:0007669"/>
    <property type="project" value="TreeGrafter"/>
</dbReference>
<dbReference type="PANTHER" id="PTHR32054:SF2">
    <property type="entry name" value="PROTEIN PLASTID MOVEMENT IMPAIRED 2"/>
    <property type="match status" value="1"/>
</dbReference>
<feature type="coiled-coil region" evidence="3">
    <location>
        <begin position="498"/>
        <end position="550"/>
    </location>
</feature>
<dbReference type="GO" id="GO:0009904">
    <property type="term" value="P:chloroplast accumulation movement"/>
    <property type="evidence" value="ECO:0007669"/>
    <property type="project" value="TreeGrafter"/>
</dbReference>
<dbReference type="PANTHER" id="PTHR32054">
    <property type="entry name" value="HEAVY CHAIN, PUTATIVE, EXPRESSED-RELATED-RELATED"/>
    <property type="match status" value="1"/>
</dbReference>
<name>A0A9N7NP00_STRHE</name>
<evidence type="ECO:0000256" key="2">
    <source>
        <dbReference type="ARBA" id="ARBA00023054"/>
    </source>
</evidence>
<dbReference type="OrthoDB" id="685331at2759"/>
<dbReference type="AlphaFoldDB" id="A0A9N7NP00"/>
<dbReference type="Proteomes" id="UP001153555">
    <property type="component" value="Unassembled WGS sequence"/>
</dbReference>
<proteinExistence type="inferred from homology"/>
<evidence type="ECO:0000313" key="6">
    <source>
        <dbReference type="Proteomes" id="UP001153555"/>
    </source>
</evidence>
<accession>A0A9N7NP00</accession>
<evidence type="ECO:0000256" key="1">
    <source>
        <dbReference type="ARBA" id="ARBA00005485"/>
    </source>
</evidence>
<keyword evidence="2 3" id="KW-0175">Coiled coil</keyword>
<evidence type="ECO:0000313" key="5">
    <source>
        <dbReference type="EMBL" id="CAA0839622.1"/>
    </source>
</evidence>
<keyword evidence="6" id="KW-1185">Reference proteome</keyword>
<feature type="coiled-coil region" evidence="3">
    <location>
        <begin position="347"/>
        <end position="430"/>
    </location>
</feature>
<protein>
    <submittedName>
        <fullName evidence="5">Protein PLASTID MOVEMENT IMPAIRED 2</fullName>
    </submittedName>
</protein>